<dbReference type="AlphaFoldDB" id="A0A1H4GSM0"/>
<gene>
    <name evidence="2" type="ORF">SAMN05443550_11183</name>
</gene>
<sequence length="220" mass="25421">MVSEFNFILDLIKRLPDEKSCHQYLASRRWNGYMVCLDEFCGNDKAYIFKDGIHYKCTCCKKIYTARTGTILESSKISLTKWFVGLYLVMHKKGISSVQLAKDLAITQKSAWFLLQRMRIVLGNEQDEQLEGTIEIDETFVGGKNKNRHVNKRVKYSPGRGWPDKTPVFGMLQRGGKLKAYVVDNVNMLTITKITNYHVRKYSDIMSDGFNGYRGLERSF</sequence>
<reference evidence="2 3" key="1">
    <citation type="submission" date="2016-10" db="EMBL/GenBank/DDBJ databases">
        <authorList>
            <person name="de Groot N.N."/>
        </authorList>
    </citation>
    <scope>NUCLEOTIDE SEQUENCE [LARGE SCALE GENOMIC DNA]</scope>
    <source>
        <strain evidence="2 3">DSM 19033</strain>
    </source>
</reference>
<dbReference type="STRING" id="425514.SAMN05443550_11183"/>
<dbReference type="InterPro" id="IPR024445">
    <property type="entry name" value="Tnp_ISXO2-like"/>
</dbReference>
<dbReference type="EMBL" id="FNRA01000011">
    <property type="protein sequence ID" value="SEB12636.1"/>
    <property type="molecule type" value="Genomic_DNA"/>
</dbReference>
<name>A0A1H4GSM0_9SPHI</name>
<dbReference type="Pfam" id="PF12762">
    <property type="entry name" value="DDE_Tnp_IS1595"/>
    <property type="match status" value="1"/>
</dbReference>
<keyword evidence="3" id="KW-1185">Reference proteome</keyword>
<dbReference type="SMART" id="SM01126">
    <property type="entry name" value="DDE_Tnp_IS1595"/>
    <property type="match status" value="1"/>
</dbReference>
<proteinExistence type="predicted"/>
<organism evidence="2 3">
    <name type="scientific">Pedobacter hartonius</name>
    <dbReference type="NCBI Taxonomy" id="425514"/>
    <lineage>
        <taxon>Bacteria</taxon>
        <taxon>Pseudomonadati</taxon>
        <taxon>Bacteroidota</taxon>
        <taxon>Sphingobacteriia</taxon>
        <taxon>Sphingobacteriales</taxon>
        <taxon>Sphingobacteriaceae</taxon>
        <taxon>Pedobacter</taxon>
    </lineage>
</organism>
<evidence type="ECO:0000259" key="1">
    <source>
        <dbReference type="SMART" id="SM01126"/>
    </source>
</evidence>
<accession>A0A1H4GSM0</accession>
<dbReference type="NCBIfam" id="NF033547">
    <property type="entry name" value="transpos_IS1595"/>
    <property type="match status" value="1"/>
</dbReference>
<protein>
    <submittedName>
        <fullName evidence="2">Transposase zinc-ribbon domain-containing protein</fullName>
    </submittedName>
</protein>
<feature type="domain" description="ISXO2-like transposase" evidence="1">
    <location>
        <begin position="129"/>
        <end position="220"/>
    </location>
</feature>
<dbReference type="OrthoDB" id="9783459at2"/>
<dbReference type="Proteomes" id="UP000198850">
    <property type="component" value="Unassembled WGS sequence"/>
</dbReference>
<evidence type="ECO:0000313" key="2">
    <source>
        <dbReference type="EMBL" id="SEB12636.1"/>
    </source>
</evidence>
<evidence type="ECO:0000313" key="3">
    <source>
        <dbReference type="Proteomes" id="UP000198850"/>
    </source>
</evidence>